<comment type="similarity">
    <text evidence="1 7">Belongs to the universal ribosomal protein uL22 family.</text>
</comment>
<dbReference type="InterPro" id="IPR005727">
    <property type="entry name" value="Ribosomal_uL22_bac/chlpt-type"/>
</dbReference>
<keyword evidence="10" id="KW-1185">Reference proteome</keyword>
<evidence type="ECO:0000256" key="3">
    <source>
        <dbReference type="ARBA" id="ARBA00022884"/>
    </source>
</evidence>
<feature type="transmembrane region" description="Helical" evidence="8">
    <location>
        <begin position="465"/>
        <end position="483"/>
    </location>
</feature>
<feature type="transmembrane region" description="Helical" evidence="8">
    <location>
        <begin position="345"/>
        <end position="363"/>
    </location>
</feature>
<dbReference type="InterPro" id="IPR001063">
    <property type="entry name" value="Ribosomal_uL22"/>
</dbReference>
<gene>
    <name evidence="9" type="ORF">EVOR1521_LOCUS9220</name>
</gene>
<dbReference type="GO" id="GO:0019843">
    <property type="term" value="F:rRNA binding"/>
    <property type="evidence" value="ECO:0007669"/>
    <property type="project" value="UniProtKB-KW"/>
</dbReference>
<proteinExistence type="inferred from homology"/>
<comment type="caution">
    <text evidence="9">The sequence shown here is derived from an EMBL/GenBank/DDBJ whole genome shotgun (WGS) entry which is preliminary data.</text>
</comment>
<keyword evidence="4 7" id="KW-0689">Ribosomal protein</keyword>
<dbReference type="CDD" id="cd00336">
    <property type="entry name" value="Ribosomal_L22"/>
    <property type="match status" value="1"/>
</dbReference>
<dbReference type="EMBL" id="CAUJNA010000822">
    <property type="protein sequence ID" value="CAJ1381580.1"/>
    <property type="molecule type" value="Genomic_DNA"/>
</dbReference>
<dbReference type="InterPro" id="IPR036394">
    <property type="entry name" value="Ribosomal_uL22_sf"/>
</dbReference>
<protein>
    <recommendedName>
        <fullName evidence="6">Large ribosomal subunit protein uL22c</fullName>
    </recommendedName>
</protein>
<evidence type="ECO:0000313" key="10">
    <source>
        <dbReference type="Proteomes" id="UP001178507"/>
    </source>
</evidence>
<evidence type="ECO:0000256" key="5">
    <source>
        <dbReference type="ARBA" id="ARBA00023274"/>
    </source>
</evidence>
<evidence type="ECO:0000256" key="6">
    <source>
        <dbReference type="ARBA" id="ARBA00035285"/>
    </source>
</evidence>
<dbReference type="AlphaFoldDB" id="A0AA36I7K3"/>
<evidence type="ECO:0000256" key="7">
    <source>
        <dbReference type="RuleBase" id="RU004005"/>
    </source>
</evidence>
<reference evidence="9" key="1">
    <citation type="submission" date="2023-08" db="EMBL/GenBank/DDBJ databases">
        <authorList>
            <person name="Chen Y."/>
            <person name="Shah S."/>
            <person name="Dougan E. K."/>
            <person name="Thang M."/>
            <person name="Chan C."/>
        </authorList>
    </citation>
    <scope>NUCLEOTIDE SEQUENCE</scope>
</reference>
<dbReference type="GO" id="GO:0003735">
    <property type="term" value="F:structural constituent of ribosome"/>
    <property type="evidence" value="ECO:0007669"/>
    <property type="project" value="InterPro"/>
</dbReference>
<evidence type="ECO:0000313" key="9">
    <source>
        <dbReference type="EMBL" id="CAJ1381580.1"/>
    </source>
</evidence>
<keyword evidence="8" id="KW-0472">Membrane</keyword>
<dbReference type="SUPFAM" id="SSF54843">
    <property type="entry name" value="Ribosomal protein L22"/>
    <property type="match status" value="1"/>
</dbReference>
<dbReference type="GO" id="GO:0022625">
    <property type="term" value="C:cytosolic large ribosomal subunit"/>
    <property type="evidence" value="ECO:0007669"/>
    <property type="project" value="TreeGrafter"/>
</dbReference>
<feature type="transmembrane region" description="Helical" evidence="8">
    <location>
        <begin position="228"/>
        <end position="253"/>
    </location>
</feature>
<feature type="transmembrane region" description="Helical" evidence="8">
    <location>
        <begin position="193"/>
        <end position="216"/>
    </location>
</feature>
<feature type="transmembrane region" description="Helical" evidence="8">
    <location>
        <begin position="439"/>
        <end position="459"/>
    </location>
</feature>
<dbReference type="Pfam" id="PF00237">
    <property type="entry name" value="Ribosomal_L22"/>
    <property type="match status" value="1"/>
</dbReference>
<organism evidence="9 10">
    <name type="scientific">Effrenium voratum</name>
    <dbReference type="NCBI Taxonomy" id="2562239"/>
    <lineage>
        <taxon>Eukaryota</taxon>
        <taxon>Sar</taxon>
        <taxon>Alveolata</taxon>
        <taxon>Dinophyceae</taxon>
        <taxon>Suessiales</taxon>
        <taxon>Symbiodiniaceae</taxon>
        <taxon>Effrenium</taxon>
    </lineage>
</organism>
<keyword evidence="8" id="KW-0812">Transmembrane</keyword>
<feature type="transmembrane region" description="Helical" evidence="8">
    <location>
        <begin position="273"/>
        <end position="297"/>
    </location>
</feature>
<dbReference type="InterPro" id="IPR047867">
    <property type="entry name" value="Ribosomal_uL22_bac/org-type"/>
</dbReference>
<keyword evidence="3" id="KW-0694">RNA-binding</keyword>
<evidence type="ECO:0000256" key="2">
    <source>
        <dbReference type="ARBA" id="ARBA00022730"/>
    </source>
</evidence>
<evidence type="ECO:0000256" key="1">
    <source>
        <dbReference type="ARBA" id="ARBA00009451"/>
    </source>
</evidence>
<keyword evidence="2" id="KW-0699">rRNA-binding</keyword>
<dbReference type="PANTHER" id="PTHR13501">
    <property type="entry name" value="CHLOROPLAST 50S RIBOSOMAL PROTEIN L22-RELATED"/>
    <property type="match status" value="1"/>
</dbReference>
<evidence type="ECO:0000256" key="4">
    <source>
        <dbReference type="ARBA" id="ARBA00022980"/>
    </source>
</evidence>
<dbReference type="Gene3D" id="3.90.470.10">
    <property type="entry name" value="Ribosomal protein L22/L17"/>
    <property type="match status" value="1"/>
</dbReference>
<feature type="transmembrane region" description="Helical" evidence="8">
    <location>
        <begin position="370"/>
        <end position="388"/>
    </location>
</feature>
<evidence type="ECO:0000256" key="8">
    <source>
        <dbReference type="SAM" id="Phobius"/>
    </source>
</evidence>
<accession>A0AA36I7K3</accession>
<dbReference type="PANTHER" id="PTHR13501:SF8">
    <property type="entry name" value="LARGE RIBOSOMAL SUBUNIT PROTEIN UL22M"/>
    <property type="match status" value="1"/>
</dbReference>
<keyword evidence="8" id="KW-1133">Transmembrane helix</keyword>
<name>A0AA36I7K3_9DINO</name>
<sequence>MDDTFFATDEENRPEGQVLEAKCRARFLKGSAWKFRRVLWQIRNRTYRDALIMLEFMPWRACRPVLCALRSAAANAMNHYNMDKSRLYVYQCRADRGPYSKRMRPVSKGQAHPYRRRSTHLTIVVREMTDAEMAAAPSNLRRSEGEGQVVMQVSTTDSSLGICSGLAHEEGAQELLIDSAQEKTARRTRQLLLAARLAFFFSHGLLIVCASVALGWETNTSWWQIFSPAWLGDALCVVLVILSWFGSCPYIHLCLQERQARLGDNNPSILTDILPDIFMGVLSLVYLILALVAEILLCRYLDELRASQRAARTPTACATARLTGFTGVEKHRGSMPLGPSAPRPGFGQFLILVSLLTCCRGVCISTSGELFSCLGAGALGSSVLGLLLPDGPFSTSAWVLFLPWLAAVLALELCSSLRLQRLRAVLCREEVILRMAEQVILFVVLLSLLAIIFEVSAFVQLGAVHAGAAGVTLGSGVCALALLRGRMAVTENRFGALSERLLIADIRGEVNPSSMRSSVISGVGAEVPLANASMASHM</sequence>
<dbReference type="GO" id="GO:0006412">
    <property type="term" value="P:translation"/>
    <property type="evidence" value="ECO:0007669"/>
    <property type="project" value="InterPro"/>
</dbReference>
<dbReference type="Proteomes" id="UP001178507">
    <property type="component" value="Unassembled WGS sequence"/>
</dbReference>
<dbReference type="HAMAP" id="MF_01331_B">
    <property type="entry name" value="Ribosomal_uL22_B"/>
    <property type="match status" value="1"/>
</dbReference>
<feature type="transmembrane region" description="Helical" evidence="8">
    <location>
        <begin position="400"/>
        <end position="419"/>
    </location>
</feature>
<keyword evidence="5 7" id="KW-0687">Ribonucleoprotein</keyword>